<gene>
    <name evidence="4" type="ORF">DTL42_22355</name>
</gene>
<evidence type="ECO:0000256" key="1">
    <source>
        <dbReference type="ARBA" id="ARBA00022434"/>
    </source>
</evidence>
<dbReference type="GO" id="GO:0006879">
    <property type="term" value="P:intracellular iron ion homeostasis"/>
    <property type="evidence" value="ECO:0007669"/>
    <property type="project" value="UniProtKB-KW"/>
</dbReference>
<proteinExistence type="predicted"/>
<keyword evidence="1" id="KW-0409">Iron storage</keyword>
<comment type="caution">
    <text evidence="4">The sequence shown here is derived from an EMBL/GenBank/DDBJ whole genome shotgun (WGS) entry which is preliminary data.</text>
</comment>
<dbReference type="InterPro" id="IPR009040">
    <property type="entry name" value="Ferritin-like_diiron"/>
</dbReference>
<evidence type="ECO:0000313" key="4">
    <source>
        <dbReference type="EMBL" id="RCS41573.1"/>
    </source>
</evidence>
<name>A0A368KNQ0_9BACT</name>
<dbReference type="OrthoDB" id="5508922at2"/>
<dbReference type="PANTHER" id="PTHR30295">
    <property type="entry name" value="BACTERIOFERRITIN"/>
    <property type="match status" value="1"/>
</dbReference>
<dbReference type="PROSITE" id="PS50905">
    <property type="entry name" value="FERRITIN_LIKE"/>
    <property type="match status" value="1"/>
</dbReference>
<keyword evidence="2" id="KW-0408">Iron</keyword>
<protein>
    <submittedName>
        <fullName evidence="4">Ferritin</fullName>
    </submittedName>
</protein>
<dbReference type="InterPro" id="IPR009078">
    <property type="entry name" value="Ferritin-like_SF"/>
</dbReference>
<dbReference type="GO" id="GO:0005829">
    <property type="term" value="C:cytosol"/>
    <property type="evidence" value="ECO:0007669"/>
    <property type="project" value="TreeGrafter"/>
</dbReference>
<dbReference type="AlphaFoldDB" id="A0A368KNQ0"/>
<dbReference type="GO" id="GO:0008199">
    <property type="term" value="F:ferric iron binding"/>
    <property type="evidence" value="ECO:0007669"/>
    <property type="project" value="InterPro"/>
</dbReference>
<accession>A0A368KNQ0</accession>
<reference evidence="4 5" key="1">
    <citation type="submission" date="2018-07" db="EMBL/GenBank/DDBJ databases">
        <title>Comparative genomes isolates from brazilian mangrove.</title>
        <authorList>
            <person name="De Araujo J.E."/>
            <person name="Taketani R.G."/>
            <person name="Silva M.C.P."/>
            <person name="Lourenco M.V."/>
            <person name="Oliveira V.M."/>
            <person name="Andreote F.D."/>
        </authorList>
    </citation>
    <scope>NUCLEOTIDE SEQUENCE [LARGE SCALE GENOMIC DNA]</scope>
    <source>
        <strain evidence="4 5">HEX PRIS-MGV</strain>
    </source>
</reference>
<dbReference type="Pfam" id="PF00210">
    <property type="entry name" value="Ferritin"/>
    <property type="match status" value="1"/>
</dbReference>
<dbReference type="GO" id="GO:0020037">
    <property type="term" value="F:heme binding"/>
    <property type="evidence" value="ECO:0007669"/>
    <property type="project" value="TreeGrafter"/>
</dbReference>
<dbReference type="Proteomes" id="UP000253562">
    <property type="component" value="Unassembled WGS sequence"/>
</dbReference>
<evidence type="ECO:0000259" key="3">
    <source>
        <dbReference type="PROSITE" id="PS50905"/>
    </source>
</evidence>
<dbReference type="EMBL" id="QPEX01000045">
    <property type="protein sequence ID" value="RCS41573.1"/>
    <property type="molecule type" value="Genomic_DNA"/>
</dbReference>
<dbReference type="CDD" id="cd00657">
    <property type="entry name" value="Ferritin_like"/>
    <property type="match status" value="1"/>
</dbReference>
<feature type="domain" description="Ferritin-like diiron" evidence="3">
    <location>
        <begin position="1"/>
        <end position="142"/>
    </location>
</feature>
<dbReference type="PANTHER" id="PTHR30295:SF0">
    <property type="entry name" value="BACTERIOFERRITIN"/>
    <property type="match status" value="1"/>
</dbReference>
<organism evidence="4 5">
    <name type="scientific">Bremerella cremea</name>
    <dbReference type="NCBI Taxonomy" id="1031537"/>
    <lineage>
        <taxon>Bacteria</taxon>
        <taxon>Pseudomonadati</taxon>
        <taxon>Planctomycetota</taxon>
        <taxon>Planctomycetia</taxon>
        <taxon>Pirellulales</taxon>
        <taxon>Pirellulaceae</taxon>
        <taxon>Bremerella</taxon>
    </lineage>
</organism>
<dbReference type="GO" id="GO:0004322">
    <property type="term" value="F:ferroxidase activity"/>
    <property type="evidence" value="ECO:0007669"/>
    <property type="project" value="TreeGrafter"/>
</dbReference>
<evidence type="ECO:0000313" key="5">
    <source>
        <dbReference type="Proteomes" id="UP000253562"/>
    </source>
</evidence>
<dbReference type="SUPFAM" id="SSF47240">
    <property type="entry name" value="Ferritin-like"/>
    <property type="match status" value="1"/>
</dbReference>
<evidence type="ECO:0000256" key="2">
    <source>
        <dbReference type="ARBA" id="ARBA00023004"/>
    </source>
</evidence>
<dbReference type="InterPro" id="IPR008331">
    <property type="entry name" value="Ferritin_DPS_dom"/>
</dbReference>
<sequence>MMDQAMIDKLNEILRHEWTGVAQYSQAAFVVTGLWREVYNEIFLESAKESFGHAQIIGQKIAALGGVPTIERNQVKQTDDLHEMLKNALEFESMAVKHYEEALAMADGKNRPLVVLLEEVLLQEQDGVDQFTMILKDPAVAAQAKGGNASKVG</sequence>
<dbReference type="InterPro" id="IPR012347">
    <property type="entry name" value="Ferritin-like"/>
</dbReference>
<dbReference type="Gene3D" id="1.20.1260.10">
    <property type="match status" value="1"/>
</dbReference>